<feature type="domain" description="DUF2229" evidence="1">
    <location>
        <begin position="8"/>
        <end position="70"/>
    </location>
</feature>
<dbReference type="Pfam" id="PF09989">
    <property type="entry name" value="DUF2229"/>
    <property type="match status" value="1"/>
</dbReference>
<dbReference type="InterPro" id="IPR051805">
    <property type="entry name" value="Dehydratase_Activator_Redct"/>
</dbReference>
<evidence type="ECO:0000259" key="1">
    <source>
        <dbReference type="Pfam" id="PF09989"/>
    </source>
</evidence>
<dbReference type="OrthoDB" id="9780120at2"/>
<protein>
    <recommendedName>
        <fullName evidence="1">DUF2229 domain-containing protein</fullName>
    </recommendedName>
</protein>
<dbReference type="STRING" id="1503.CLPU_3c03240"/>
<dbReference type="Gene3D" id="3.40.50.11900">
    <property type="match status" value="1"/>
</dbReference>
<proteinExistence type="predicted"/>
<name>A0A0L0WDJ0_GOTPU</name>
<keyword evidence="3" id="KW-1185">Reference proteome</keyword>
<gene>
    <name evidence="2" type="ORF">CLPU_3c03240</name>
</gene>
<accession>A0A0L0WDJ0</accession>
<evidence type="ECO:0000313" key="2">
    <source>
        <dbReference type="EMBL" id="KNF09544.1"/>
    </source>
</evidence>
<dbReference type="AlphaFoldDB" id="A0A0L0WDJ0"/>
<dbReference type="PANTHER" id="PTHR32329:SF2">
    <property type="entry name" value="BIFUNCTIONAL PROTEIN [INCLUDES 2-HYDROXYACYL-COA DEHYDRATASE (N-TER) AND ITS ACTIVATOR DOMAIN (C_TERM)"/>
    <property type="match status" value="1"/>
</dbReference>
<organism evidence="2 3">
    <name type="scientific">Gottschalkia purinilytica</name>
    <name type="common">Clostridium purinilyticum</name>
    <dbReference type="NCBI Taxonomy" id="1503"/>
    <lineage>
        <taxon>Bacteria</taxon>
        <taxon>Bacillati</taxon>
        <taxon>Bacillota</taxon>
        <taxon>Tissierellia</taxon>
        <taxon>Tissierellales</taxon>
        <taxon>Gottschalkiaceae</taxon>
        <taxon>Gottschalkia</taxon>
    </lineage>
</organism>
<dbReference type="EMBL" id="LGSS01000003">
    <property type="protein sequence ID" value="KNF09544.1"/>
    <property type="molecule type" value="Genomic_DNA"/>
</dbReference>
<dbReference type="Proteomes" id="UP000037267">
    <property type="component" value="Unassembled WGS sequence"/>
</dbReference>
<sequence>MKITFPHMGNTYVAAKALLEDLGNEVILPPKCSKKTLELGTKYSPENICLPLKINIGNYIESIEKGADTIVITGSCGPCRFGFYPLLEQEILRDLGYDVDLVTFDQPQEGIIELIRRVTKVTNTKSPYKILRSGIKAKKVLDEADNLIDFSNSVRARAIDKFKVDVIINKFYKDIENVYGVKEILRLIEDARKEMSKIKIDKDFKPMRVGIIGEIYTIIEPFVNLEIEKKLGYLGIEVNKSLSPSKWVDFHLASFPFRSKEEKRTWKAAKPYLETMVGGHGRETVGNAVMYAEEGYDGLIQILPLTCMPEIVAESIMPTIQNDYDIPILTLVVDEMTGESGYLTRIEAFVDLLKRRREEIGSEDLLFGS</sequence>
<evidence type="ECO:0000313" key="3">
    <source>
        <dbReference type="Proteomes" id="UP000037267"/>
    </source>
</evidence>
<comment type="caution">
    <text evidence="2">The sequence shown here is derived from an EMBL/GenBank/DDBJ whole genome shotgun (WGS) entry which is preliminary data.</text>
</comment>
<dbReference type="PATRIC" id="fig|1503.3.peg.2193"/>
<dbReference type="PANTHER" id="PTHR32329">
    <property type="entry name" value="BIFUNCTIONAL PROTEIN [INCLUDES 2-HYDROXYACYL-COA DEHYDRATASE (N-TER) AND ITS ACTIVATOR DOMAIN (C_TERM)-RELATED"/>
    <property type="match status" value="1"/>
</dbReference>
<reference evidence="3" key="1">
    <citation type="submission" date="2015-07" db="EMBL/GenBank/DDBJ databases">
        <title>Draft genome sequence of the purine-degrading Gottschalkia purinilyticum DSM 1384 (formerly Clostridium purinilyticum).</title>
        <authorList>
            <person name="Poehlein A."/>
            <person name="Schiel-Bengelsdorf B."/>
            <person name="Bengelsdorf F.R."/>
            <person name="Daniel R."/>
            <person name="Duerre P."/>
        </authorList>
    </citation>
    <scope>NUCLEOTIDE SEQUENCE [LARGE SCALE GENOMIC DNA]</scope>
    <source>
        <strain evidence="3">DSM 1384</strain>
    </source>
</reference>
<dbReference type="RefSeq" id="WP_050354515.1">
    <property type="nucleotide sequence ID" value="NZ_LGSS01000003.1"/>
</dbReference>
<dbReference type="InterPro" id="IPR018709">
    <property type="entry name" value="CoA_activase_DUF2229"/>
</dbReference>